<gene>
    <name evidence="1" type="ORF">RFULGI_LOCUS1466</name>
</gene>
<organism evidence="1 2">
    <name type="scientific">Racocetra fulgida</name>
    <dbReference type="NCBI Taxonomy" id="60492"/>
    <lineage>
        <taxon>Eukaryota</taxon>
        <taxon>Fungi</taxon>
        <taxon>Fungi incertae sedis</taxon>
        <taxon>Mucoromycota</taxon>
        <taxon>Glomeromycotina</taxon>
        <taxon>Glomeromycetes</taxon>
        <taxon>Diversisporales</taxon>
        <taxon>Gigasporaceae</taxon>
        <taxon>Racocetra</taxon>
    </lineage>
</organism>
<evidence type="ECO:0000313" key="1">
    <source>
        <dbReference type="EMBL" id="CAG8479248.1"/>
    </source>
</evidence>
<dbReference type="AlphaFoldDB" id="A0A9N8WDI6"/>
<dbReference type="Proteomes" id="UP000789396">
    <property type="component" value="Unassembled WGS sequence"/>
</dbReference>
<name>A0A9N8WDI6_9GLOM</name>
<keyword evidence="2" id="KW-1185">Reference proteome</keyword>
<reference evidence="1" key="1">
    <citation type="submission" date="2021-06" db="EMBL/GenBank/DDBJ databases">
        <authorList>
            <person name="Kallberg Y."/>
            <person name="Tangrot J."/>
            <person name="Rosling A."/>
        </authorList>
    </citation>
    <scope>NUCLEOTIDE SEQUENCE</scope>
    <source>
        <strain evidence="1">IN212</strain>
    </source>
</reference>
<evidence type="ECO:0000313" key="2">
    <source>
        <dbReference type="Proteomes" id="UP000789396"/>
    </source>
</evidence>
<accession>A0A9N8WDI6</accession>
<comment type="caution">
    <text evidence="1">The sequence shown here is derived from an EMBL/GenBank/DDBJ whole genome shotgun (WGS) entry which is preliminary data.</text>
</comment>
<proteinExistence type="predicted"/>
<protein>
    <submittedName>
        <fullName evidence="1">7203_t:CDS:1</fullName>
    </submittedName>
</protein>
<sequence>MAVLVKDMILENLIERWGDPSEIGIALHHATIQNMRRQFNELCPTSTPNNNTTPDANNDNLTLTFLHPLKI</sequence>
<dbReference type="EMBL" id="CAJVPZ010000901">
    <property type="protein sequence ID" value="CAG8479248.1"/>
    <property type="molecule type" value="Genomic_DNA"/>
</dbReference>